<dbReference type="SUPFAM" id="SSF53383">
    <property type="entry name" value="PLP-dependent transferases"/>
    <property type="match status" value="1"/>
</dbReference>
<dbReference type="Gene3D" id="3.90.1150.10">
    <property type="entry name" value="Aspartate Aminotransferase, domain 1"/>
    <property type="match status" value="1"/>
</dbReference>
<dbReference type="KEGG" id="jag:GJA_1434"/>
<gene>
    <name evidence="7" type="ORF">GJA_1434</name>
</gene>
<keyword evidence="3" id="KW-0805">Transcription regulation</keyword>
<reference evidence="7 8" key="1">
    <citation type="journal article" date="2015" name="Genome Announc.">
        <title>Genome Sequence of Mushroom Soft-Rot Pathogen Janthinobacterium agaricidamnosum.</title>
        <authorList>
            <person name="Graupner K."/>
            <person name="Lackner G."/>
            <person name="Hertweck C."/>
        </authorList>
    </citation>
    <scope>NUCLEOTIDE SEQUENCE [LARGE SCALE GENOMIC DNA]</scope>
    <source>
        <strain evidence="8">NBRC 102515 / DSM 9628</strain>
    </source>
</reference>
<evidence type="ECO:0000313" key="7">
    <source>
        <dbReference type="EMBL" id="CDG82087.1"/>
    </source>
</evidence>
<dbReference type="PANTHER" id="PTHR46577">
    <property type="entry name" value="HTH-TYPE TRANSCRIPTIONAL REGULATORY PROTEIN GABR"/>
    <property type="match status" value="1"/>
</dbReference>
<feature type="domain" description="HTH gntR-type" evidence="6">
    <location>
        <begin position="5"/>
        <end position="73"/>
    </location>
</feature>
<evidence type="ECO:0000256" key="3">
    <source>
        <dbReference type="ARBA" id="ARBA00023015"/>
    </source>
</evidence>
<dbReference type="CDD" id="cd00609">
    <property type="entry name" value="AAT_like"/>
    <property type="match status" value="1"/>
</dbReference>
<accession>W0V499</accession>
<dbReference type="CDD" id="cd07377">
    <property type="entry name" value="WHTH_GntR"/>
    <property type="match status" value="1"/>
</dbReference>
<evidence type="ECO:0000256" key="5">
    <source>
        <dbReference type="ARBA" id="ARBA00023163"/>
    </source>
</evidence>
<organism evidence="7 8">
    <name type="scientific">Janthinobacterium agaricidamnosum NBRC 102515 = DSM 9628</name>
    <dbReference type="NCBI Taxonomy" id="1349767"/>
    <lineage>
        <taxon>Bacteria</taxon>
        <taxon>Pseudomonadati</taxon>
        <taxon>Pseudomonadota</taxon>
        <taxon>Betaproteobacteria</taxon>
        <taxon>Burkholderiales</taxon>
        <taxon>Oxalobacteraceae</taxon>
        <taxon>Janthinobacterium</taxon>
    </lineage>
</organism>
<dbReference type="SMART" id="SM00345">
    <property type="entry name" value="HTH_GNTR"/>
    <property type="match status" value="1"/>
</dbReference>
<dbReference type="InterPro" id="IPR051446">
    <property type="entry name" value="HTH_trans_reg/aminotransferase"/>
</dbReference>
<dbReference type="Pfam" id="PF00155">
    <property type="entry name" value="Aminotran_1_2"/>
    <property type="match status" value="1"/>
</dbReference>
<dbReference type="AlphaFoldDB" id="W0V499"/>
<dbReference type="InterPro" id="IPR004839">
    <property type="entry name" value="Aminotransferase_I/II_large"/>
</dbReference>
<dbReference type="HOGENOM" id="CLU_017584_0_0_4"/>
<dbReference type="InterPro" id="IPR000524">
    <property type="entry name" value="Tscrpt_reg_HTH_GntR"/>
</dbReference>
<evidence type="ECO:0000256" key="1">
    <source>
        <dbReference type="ARBA" id="ARBA00005384"/>
    </source>
</evidence>
<dbReference type="GO" id="GO:0030170">
    <property type="term" value="F:pyridoxal phosphate binding"/>
    <property type="evidence" value="ECO:0007669"/>
    <property type="project" value="InterPro"/>
</dbReference>
<proteinExistence type="inferred from homology"/>
<evidence type="ECO:0000256" key="2">
    <source>
        <dbReference type="ARBA" id="ARBA00022898"/>
    </source>
</evidence>
<dbReference type="SUPFAM" id="SSF46785">
    <property type="entry name" value="Winged helix' DNA-binding domain"/>
    <property type="match status" value="1"/>
</dbReference>
<keyword evidence="2" id="KW-0663">Pyridoxal phosphate</keyword>
<keyword evidence="4" id="KW-0238">DNA-binding</keyword>
<dbReference type="Gene3D" id="3.40.640.10">
    <property type="entry name" value="Type I PLP-dependent aspartate aminotransferase-like (Major domain)"/>
    <property type="match status" value="1"/>
</dbReference>
<dbReference type="eggNOG" id="COG1167">
    <property type="taxonomic scope" value="Bacteria"/>
</dbReference>
<dbReference type="PANTHER" id="PTHR46577:SF2">
    <property type="entry name" value="TRANSCRIPTIONAL REGULATORY PROTEIN"/>
    <property type="match status" value="1"/>
</dbReference>
<dbReference type="GO" id="GO:0003700">
    <property type="term" value="F:DNA-binding transcription factor activity"/>
    <property type="evidence" value="ECO:0007669"/>
    <property type="project" value="InterPro"/>
</dbReference>
<dbReference type="STRING" id="1349767.GJA_1434"/>
<keyword evidence="5" id="KW-0804">Transcription</keyword>
<sequence>MSTSITLYEHLADELGALIHSRVFAPGDRLPSIRHLAQQKRLSVSTVMQAFRLMEDRGQVDARPQAGYYVRHRISGFAAMHEPERPLTEPAFVGINNLLMRVLSANEKPNMVQLGTAWPPDEMLPIKRMQRIVSAVARREPGLLNKVSCYDISEPGFLRQVTRRALDWGKLDPHEIVVTNSCTEAISLCLRAVAKPGDTIAIESATYFVLLQMIESLGMKALEIPTHPKTGLSLDALELALRAGLVQACLFIPNVNNPLGCIMPEENKKRLAGLLSEHNIPMIEDDVYGDLCFGLERPWPVKAYDSSGHVLLCSSFSKAITPSARVGYVVAGRYAQEVALLKTVSSGATSQFFQAVLADFLAGSSYDSQLRKMRRTLVQRMARMSDAVAASFPPGCLLSEPQGGFVLWVQMPQQLDALALHGRAIGQGVAFMPGQLFSASGKYRNYLRLNCGNPWGPEIERAVGLLGRMVHQAAGT</sequence>
<evidence type="ECO:0000256" key="4">
    <source>
        <dbReference type="ARBA" id="ARBA00023125"/>
    </source>
</evidence>
<dbReference type="GO" id="GO:0003677">
    <property type="term" value="F:DNA binding"/>
    <property type="evidence" value="ECO:0007669"/>
    <property type="project" value="UniProtKB-KW"/>
</dbReference>
<name>W0V499_9BURK</name>
<dbReference type="InterPro" id="IPR036390">
    <property type="entry name" value="WH_DNA-bd_sf"/>
</dbReference>
<dbReference type="InterPro" id="IPR036388">
    <property type="entry name" value="WH-like_DNA-bd_sf"/>
</dbReference>
<dbReference type="EMBL" id="HG322949">
    <property type="protein sequence ID" value="CDG82087.1"/>
    <property type="molecule type" value="Genomic_DNA"/>
</dbReference>
<dbReference type="Gene3D" id="1.10.10.10">
    <property type="entry name" value="Winged helix-like DNA-binding domain superfamily/Winged helix DNA-binding domain"/>
    <property type="match status" value="1"/>
</dbReference>
<dbReference type="InterPro" id="IPR015422">
    <property type="entry name" value="PyrdxlP-dep_Trfase_small"/>
</dbReference>
<dbReference type="PATRIC" id="fig|1349767.4.peg.3138"/>
<evidence type="ECO:0000259" key="6">
    <source>
        <dbReference type="PROSITE" id="PS50949"/>
    </source>
</evidence>
<dbReference type="Proteomes" id="UP000027604">
    <property type="component" value="Chromosome I"/>
</dbReference>
<dbReference type="PROSITE" id="PS50949">
    <property type="entry name" value="HTH_GNTR"/>
    <property type="match status" value="1"/>
</dbReference>
<comment type="similarity">
    <text evidence="1">In the C-terminal section; belongs to the class-I pyridoxal-phosphate-dependent aminotransferase family.</text>
</comment>
<dbReference type="Pfam" id="PF00392">
    <property type="entry name" value="GntR"/>
    <property type="match status" value="1"/>
</dbReference>
<dbReference type="InterPro" id="IPR015421">
    <property type="entry name" value="PyrdxlP-dep_Trfase_major"/>
</dbReference>
<dbReference type="RefSeq" id="WP_038490206.1">
    <property type="nucleotide sequence ID" value="NZ_BCTH01000069.1"/>
</dbReference>
<dbReference type="OrthoDB" id="9804020at2"/>
<keyword evidence="8" id="KW-1185">Reference proteome</keyword>
<dbReference type="InterPro" id="IPR015424">
    <property type="entry name" value="PyrdxlP-dep_Trfase"/>
</dbReference>
<evidence type="ECO:0000313" key="8">
    <source>
        <dbReference type="Proteomes" id="UP000027604"/>
    </source>
</evidence>
<protein>
    <submittedName>
        <fullName evidence="7">Bacterial regulatory s, gntR family protein</fullName>
    </submittedName>
</protein>